<accession>A0A835W4V0</accession>
<dbReference type="AlphaFoldDB" id="A0A835W4V0"/>
<keyword evidence="5 6" id="KW-0472">Membrane</keyword>
<evidence type="ECO:0000256" key="5">
    <source>
        <dbReference type="ARBA" id="ARBA00023136"/>
    </source>
</evidence>
<dbReference type="GO" id="GO:0046839">
    <property type="term" value="P:phospholipid dephosphorylation"/>
    <property type="evidence" value="ECO:0007669"/>
    <property type="project" value="TreeGrafter"/>
</dbReference>
<keyword evidence="3 6" id="KW-0812">Transmembrane</keyword>
<dbReference type="SMART" id="SM00014">
    <property type="entry name" value="acidPPc"/>
    <property type="match status" value="1"/>
</dbReference>
<proteinExistence type="inferred from homology"/>
<dbReference type="EMBL" id="JAEHOD010000037">
    <property type="protein sequence ID" value="KAG2440652.1"/>
    <property type="molecule type" value="Genomic_DNA"/>
</dbReference>
<dbReference type="Proteomes" id="UP000613740">
    <property type="component" value="Unassembled WGS sequence"/>
</dbReference>
<evidence type="ECO:0000313" key="8">
    <source>
        <dbReference type="EMBL" id="KAG2440652.1"/>
    </source>
</evidence>
<feature type="transmembrane region" description="Helical" evidence="6">
    <location>
        <begin position="64"/>
        <end position="87"/>
    </location>
</feature>
<feature type="transmembrane region" description="Helical" evidence="6">
    <location>
        <begin position="211"/>
        <end position="234"/>
    </location>
</feature>
<evidence type="ECO:0000259" key="7">
    <source>
        <dbReference type="SMART" id="SM00014"/>
    </source>
</evidence>
<comment type="subcellular location">
    <subcellularLocation>
        <location evidence="1">Membrane</location>
        <topology evidence="1">Multi-pass membrane protein</topology>
    </subcellularLocation>
</comment>
<reference evidence="8" key="1">
    <citation type="journal article" date="2020" name="bioRxiv">
        <title>Comparative genomics of Chlamydomonas.</title>
        <authorList>
            <person name="Craig R.J."/>
            <person name="Hasan A.R."/>
            <person name="Ness R.W."/>
            <person name="Keightley P.D."/>
        </authorList>
    </citation>
    <scope>NUCLEOTIDE SEQUENCE</scope>
    <source>
        <strain evidence="8">CCAP 11/173</strain>
    </source>
</reference>
<evidence type="ECO:0000313" key="9">
    <source>
        <dbReference type="Proteomes" id="UP000613740"/>
    </source>
</evidence>
<evidence type="ECO:0000256" key="4">
    <source>
        <dbReference type="ARBA" id="ARBA00022989"/>
    </source>
</evidence>
<feature type="transmembrane region" description="Helical" evidence="6">
    <location>
        <begin position="20"/>
        <end position="37"/>
    </location>
</feature>
<evidence type="ECO:0000256" key="3">
    <source>
        <dbReference type="ARBA" id="ARBA00022692"/>
    </source>
</evidence>
<keyword evidence="4 6" id="KW-1133">Transmembrane helix</keyword>
<organism evidence="8 9">
    <name type="scientific">Chlamydomonas schloesseri</name>
    <dbReference type="NCBI Taxonomy" id="2026947"/>
    <lineage>
        <taxon>Eukaryota</taxon>
        <taxon>Viridiplantae</taxon>
        <taxon>Chlorophyta</taxon>
        <taxon>core chlorophytes</taxon>
        <taxon>Chlorophyceae</taxon>
        <taxon>CS clade</taxon>
        <taxon>Chlamydomonadales</taxon>
        <taxon>Chlamydomonadaceae</taxon>
        <taxon>Chlamydomonas</taxon>
    </lineage>
</organism>
<keyword evidence="9" id="KW-1185">Reference proteome</keyword>
<evidence type="ECO:0000256" key="2">
    <source>
        <dbReference type="ARBA" id="ARBA00008816"/>
    </source>
</evidence>
<dbReference type="Pfam" id="PF01569">
    <property type="entry name" value="PAP2"/>
    <property type="match status" value="1"/>
</dbReference>
<dbReference type="InterPro" id="IPR043216">
    <property type="entry name" value="PAP-like"/>
</dbReference>
<dbReference type="Gene3D" id="1.20.144.10">
    <property type="entry name" value="Phosphatidic acid phosphatase type 2/haloperoxidase"/>
    <property type="match status" value="1"/>
</dbReference>
<dbReference type="GO" id="GO:0016020">
    <property type="term" value="C:membrane"/>
    <property type="evidence" value="ECO:0007669"/>
    <property type="project" value="UniProtKB-SubCell"/>
</dbReference>
<name>A0A835W4V0_9CHLO</name>
<dbReference type="GO" id="GO:0006644">
    <property type="term" value="P:phospholipid metabolic process"/>
    <property type="evidence" value="ECO:0007669"/>
    <property type="project" value="InterPro"/>
</dbReference>
<evidence type="ECO:0000256" key="1">
    <source>
        <dbReference type="ARBA" id="ARBA00004141"/>
    </source>
</evidence>
<dbReference type="PANTHER" id="PTHR10165">
    <property type="entry name" value="LIPID PHOSPHATE PHOSPHATASE"/>
    <property type="match status" value="1"/>
</dbReference>
<gene>
    <name evidence="8" type="ORF">HYH02_010231</name>
</gene>
<sequence length="318" mass="33946">MVSWNSVGHFFVYEGYLWDWLAAAAAIVINLVVPAQIDPLNRYYSPKDPTLSYPAADSSVPSSALYVLVFALPAVVFAVAACFKRWAAPSWAFVDWHHAALSIAEGFAFTTGFKRWINLVGCYRPNWLATLAAADQTEIDDARLSYPSGHSAYMFFSMTILSLYLVGKTELLHRPSQLLFLKSICVIAPMALAAFVAVSRIADYKHAPCDVNAGCFIGFVCGVFCYFLNYPSLFDPASALPKRRGSAAAKAAVERAAEEAEYGSVPGAPGGGASGVYGTPLQPRAMETPEQLAIMYGASSGGGAVSRSGGGATASGRY</sequence>
<dbReference type="SUPFAM" id="SSF48317">
    <property type="entry name" value="Acid phosphatase/Vanadium-dependent haloperoxidase"/>
    <property type="match status" value="1"/>
</dbReference>
<feature type="domain" description="Phosphatidic acid phosphatase type 2/haloperoxidase" evidence="7">
    <location>
        <begin position="100"/>
        <end position="226"/>
    </location>
</feature>
<dbReference type="InterPro" id="IPR000326">
    <property type="entry name" value="PAP2/HPO"/>
</dbReference>
<comment type="similarity">
    <text evidence="2">Belongs to the PA-phosphatase related phosphoesterase family.</text>
</comment>
<dbReference type="GO" id="GO:0008195">
    <property type="term" value="F:phosphatidate phosphatase activity"/>
    <property type="evidence" value="ECO:0007669"/>
    <property type="project" value="TreeGrafter"/>
</dbReference>
<feature type="transmembrane region" description="Helical" evidence="6">
    <location>
        <begin position="179"/>
        <end position="199"/>
    </location>
</feature>
<comment type="caution">
    <text evidence="8">The sequence shown here is derived from an EMBL/GenBank/DDBJ whole genome shotgun (WGS) entry which is preliminary data.</text>
</comment>
<feature type="transmembrane region" description="Helical" evidence="6">
    <location>
        <begin position="150"/>
        <end position="167"/>
    </location>
</feature>
<dbReference type="PANTHER" id="PTHR10165:SF35">
    <property type="entry name" value="RE23632P"/>
    <property type="match status" value="1"/>
</dbReference>
<evidence type="ECO:0000256" key="6">
    <source>
        <dbReference type="SAM" id="Phobius"/>
    </source>
</evidence>
<protein>
    <recommendedName>
        <fullName evidence="7">Phosphatidic acid phosphatase type 2/haloperoxidase domain-containing protein</fullName>
    </recommendedName>
</protein>
<dbReference type="InterPro" id="IPR036938">
    <property type="entry name" value="PAP2/HPO_sf"/>
</dbReference>
<dbReference type="OrthoDB" id="10030083at2759"/>